<dbReference type="EMBL" id="JBBXMP010000074">
    <property type="protein sequence ID" value="KAL0063770.1"/>
    <property type="molecule type" value="Genomic_DNA"/>
</dbReference>
<protein>
    <submittedName>
        <fullName evidence="2">Uncharacterized protein</fullName>
    </submittedName>
</protein>
<gene>
    <name evidence="2" type="ORF">AAF712_009327</name>
</gene>
<dbReference type="Proteomes" id="UP001437256">
    <property type="component" value="Unassembled WGS sequence"/>
</dbReference>
<evidence type="ECO:0000313" key="3">
    <source>
        <dbReference type="Proteomes" id="UP001437256"/>
    </source>
</evidence>
<evidence type="ECO:0000313" key="2">
    <source>
        <dbReference type="EMBL" id="KAL0063770.1"/>
    </source>
</evidence>
<proteinExistence type="predicted"/>
<reference evidence="2 3" key="1">
    <citation type="submission" date="2024-05" db="EMBL/GenBank/DDBJ databases">
        <title>A draft genome resource for the thread blight pathogen Marasmius tenuissimus strain MS-2.</title>
        <authorList>
            <person name="Yulfo-Soto G.E."/>
            <person name="Baruah I.K."/>
            <person name="Amoako-Attah I."/>
            <person name="Bukari Y."/>
            <person name="Meinhardt L.W."/>
            <person name="Bailey B.A."/>
            <person name="Cohen S.P."/>
        </authorList>
    </citation>
    <scope>NUCLEOTIDE SEQUENCE [LARGE SCALE GENOMIC DNA]</scope>
    <source>
        <strain evidence="2 3">MS-2</strain>
    </source>
</reference>
<accession>A0ABR2ZR79</accession>
<organism evidence="2 3">
    <name type="scientific">Marasmius tenuissimus</name>
    <dbReference type="NCBI Taxonomy" id="585030"/>
    <lineage>
        <taxon>Eukaryota</taxon>
        <taxon>Fungi</taxon>
        <taxon>Dikarya</taxon>
        <taxon>Basidiomycota</taxon>
        <taxon>Agaricomycotina</taxon>
        <taxon>Agaricomycetes</taxon>
        <taxon>Agaricomycetidae</taxon>
        <taxon>Agaricales</taxon>
        <taxon>Marasmiineae</taxon>
        <taxon>Marasmiaceae</taxon>
        <taxon>Marasmius</taxon>
    </lineage>
</organism>
<sequence>MSYANIDILNIQQDTIAERGWSVEVGYRRMLSTSFANERTEDSSVASEPDSFPSPAVPFSADQDNAIGEQGSSDQENGVAIPDDEEGNVDVEVKEEEEGEIVINGFTIKDLHPESEWAEWLFNRVDEKGYNEQDHWVVVECGVEGLMDLDEMEESCSRDDTVLAILQRDLDTMYQVPRF</sequence>
<comment type="caution">
    <text evidence="2">The sequence shown here is derived from an EMBL/GenBank/DDBJ whole genome shotgun (WGS) entry which is preliminary data.</text>
</comment>
<evidence type="ECO:0000256" key="1">
    <source>
        <dbReference type="SAM" id="MobiDB-lite"/>
    </source>
</evidence>
<keyword evidence="3" id="KW-1185">Reference proteome</keyword>
<feature type="region of interest" description="Disordered" evidence="1">
    <location>
        <begin position="38"/>
        <end position="86"/>
    </location>
</feature>
<name>A0ABR2ZR79_9AGAR</name>